<feature type="domain" description="Cyclic nucleotide-binding" evidence="4">
    <location>
        <begin position="20"/>
        <end position="97"/>
    </location>
</feature>
<dbReference type="Pfam" id="PF00027">
    <property type="entry name" value="cNMP_binding"/>
    <property type="match status" value="1"/>
</dbReference>
<sequence length="241" mass="26621">MQGEPTLWLHEEHAIRRNAWFAGLEPALQRVVLAACSVRRVRAGTVIERGHVPAQTWYGLAQGAVRLSAPMDSGRSLTLSLLGPGHWFGDGAVLDGSTLFEAQACTDATLLWMPGATLRHLLTLHPMLGMALVQLHHRRTRLLTAQLTAAVSLSLRQRLAHLLLHMGRRFGDAWPGGRQRLWVKLSQRDLSDMLGVSRQRLNMCFKQLERELAVSMERGHLVLSPADLARVAQGSAGMLGE</sequence>
<dbReference type="InterPro" id="IPR014710">
    <property type="entry name" value="RmlC-like_jellyroll"/>
</dbReference>
<dbReference type="InterPro" id="IPR000595">
    <property type="entry name" value="cNMP-bd_dom"/>
</dbReference>
<organism evidence="6 7">
    <name type="scientific">Vitreoscilla filiformis</name>
    <dbReference type="NCBI Taxonomy" id="63"/>
    <lineage>
        <taxon>Bacteria</taxon>
        <taxon>Pseudomonadati</taxon>
        <taxon>Pseudomonadota</taxon>
        <taxon>Betaproteobacteria</taxon>
        <taxon>Neisseriales</taxon>
        <taxon>Neisseriaceae</taxon>
        <taxon>Vitreoscilla</taxon>
    </lineage>
</organism>
<dbReference type="Gene3D" id="1.10.10.10">
    <property type="entry name" value="Winged helix-like DNA-binding domain superfamily/Winged helix DNA-binding domain"/>
    <property type="match status" value="1"/>
</dbReference>
<dbReference type="Proteomes" id="UP000199729">
    <property type="component" value="Plasmid pVF1"/>
</dbReference>
<geneLocation type="plasmid" evidence="7">
    <name>pvf1</name>
</geneLocation>
<reference evidence="6 7" key="1">
    <citation type="submission" date="2017-07" db="EMBL/GenBank/DDBJ databases">
        <title>Complete Genome Sequence of the cosmetic ferment Vitreoscilla filiformis (ATCC15551).</title>
        <authorList>
            <person name="Contreras S."/>
            <person name="Sagory-Zalkind P."/>
            <person name="Blanquart H."/>
            <person name="Iltis A."/>
            <person name="Morand S.C."/>
        </authorList>
    </citation>
    <scope>NUCLEOTIDE SEQUENCE [LARGE SCALE GENOMIC DNA]</scope>
    <source>
        <strain evidence="6 7">ATCC 15551</strain>
        <plasmid evidence="7">Plasmid pvf1</plasmid>
    </source>
</reference>
<dbReference type="InterPro" id="IPR018490">
    <property type="entry name" value="cNMP-bd_dom_sf"/>
</dbReference>
<dbReference type="SMART" id="SM00100">
    <property type="entry name" value="cNMP"/>
    <property type="match status" value="1"/>
</dbReference>
<keyword evidence="7" id="KW-1185">Reference proteome</keyword>
<evidence type="ECO:0000256" key="1">
    <source>
        <dbReference type="ARBA" id="ARBA00023015"/>
    </source>
</evidence>
<accession>A0A221KJ98</accession>
<dbReference type="GO" id="GO:0003700">
    <property type="term" value="F:DNA-binding transcription factor activity"/>
    <property type="evidence" value="ECO:0007669"/>
    <property type="project" value="TreeGrafter"/>
</dbReference>
<dbReference type="SMART" id="SM00419">
    <property type="entry name" value="HTH_CRP"/>
    <property type="match status" value="1"/>
</dbReference>
<dbReference type="Pfam" id="PF13545">
    <property type="entry name" value="HTH_Crp_2"/>
    <property type="match status" value="1"/>
</dbReference>
<evidence type="ECO:0000256" key="2">
    <source>
        <dbReference type="ARBA" id="ARBA00023125"/>
    </source>
</evidence>
<dbReference type="InterPro" id="IPR036388">
    <property type="entry name" value="WH-like_DNA-bd_sf"/>
</dbReference>
<keyword evidence="2" id="KW-0238">DNA-binding</keyword>
<keyword evidence="6" id="KW-0614">Plasmid</keyword>
<dbReference type="PANTHER" id="PTHR24567:SF74">
    <property type="entry name" value="HTH-TYPE TRANSCRIPTIONAL REGULATOR ARCR"/>
    <property type="match status" value="1"/>
</dbReference>
<dbReference type="AlphaFoldDB" id="A0A221KJ98"/>
<dbReference type="SUPFAM" id="SSF46785">
    <property type="entry name" value="Winged helix' DNA-binding domain"/>
    <property type="match status" value="1"/>
</dbReference>
<dbReference type="GO" id="GO:0003677">
    <property type="term" value="F:DNA binding"/>
    <property type="evidence" value="ECO:0007669"/>
    <property type="project" value="UniProtKB-KW"/>
</dbReference>
<evidence type="ECO:0000259" key="5">
    <source>
        <dbReference type="PROSITE" id="PS51063"/>
    </source>
</evidence>
<evidence type="ECO:0000256" key="3">
    <source>
        <dbReference type="ARBA" id="ARBA00023163"/>
    </source>
</evidence>
<dbReference type="CDD" id="cd00038">
    <property type="entry name" value="CAP_ED"/>
    <property type="match status" value="1"/>
</dbReference>
<protein>
    <submittedName>
        <fullName evidence="6">Crp/Fnr family transcriptional regulator</fullName>
    </submittedName>
</protein>
<gene>
    <name evidence="6" type="ORF">VITFI_CDS3268</name>
</gene>
<dbReference type="InterPro" id="IPR012318">
    <property type="entry name" value="HTH_CRP"/>
</dbReference>
<dbReference type="EMBL" id="CP022424">
    <property type="protein sequence ID" value="ASM79045.1"/>
    <property type="molecule type" value="Genomic_DNA"/>
</dbReference>
<dbReference type="InterPro" id="IPR050397">
    <property type="entry name" value="Env_Response_Regulators"/>
</dbReference>
<keyword evidence="1" id="KW-0805">Transcription regulation</keyword>
<proteinExistence type="predicted"/>
<dbReference type="SUPFAM" id="SSF51206">
    <property type="entry name" value="cAMP-binding domain-like"/>
    <property type="match status" value="1"/>
</dbReference>
<evidence type="ECO:0000313" key="6">
    <source>
        <dbReference type="EMBL" id="ASM79045.1"/>
    </source>
</evidence>
<dbReference type="KEGG" id="vff:VITFI_CDS3268"/>
<keyword evidence="3" id="KW-0804">Transcription</keyword>
<dbReference type="PANTHER" id="PTHR24567">
    <property type="entry name" value="CRP FAMILY TRANSCRIPTIONAL REGULATORY PROTEIN"/>
    <property type="match status" value="1"/>
</dbReference>
<dbReference type="PROSITE" id="PS50042">
    <property type="entry name" value="CNMP_BINDING_3"/>
    <property type="match status" value="1"/>
</dbReference>
<name>A0A221KJ98_VITFI</name>
<dbReference type="InterPro" id="IPR036390">
    <property type="entry name" value="WH_DNA-bd_sf"/>
</dbReference>
<dbReference type="GO" id="GO:0005829">
    <property type="term" value="C:cytosol"/>
    <property type="evidence" value="ECO:0007669"/>
    <property type="project" value="TreeGrafter"/>
</dbReference>
<evidence type="ECO:0000259" key="4">
    <source>
        <dbReference type="PROSITE" id="PS50042"/>
    </source>
</evidence>
<evidence type="ECO:0000313" key="7">
    <source>
        <dbReference type="Proteomes" id="UP000199729"/>
    </source>
</evidence>
<feature type="domain" description="HTH crp-type" evidence="5">
    <location>
        <begin position="153"/>
        <end position="226"/>
    </location>
</feature>
<dbReference type="Gene3D" id="2.60.120.10">
    <property type="entry name" value="Jelly Rolls"/>
    <property type="match status" value="1"/>
</dbReference>
<dbReference type="PROSITE" id="PS51063">
    <property type="entry name" value="HTH_CRP_2"/>
    <property type="match status" value="1"/>
</dbReference>